<keyword evidence="11" id="KW-0066">ATP synthesis</keyword>
<organism evidence="13">
    <name type="scientific">Rhadinocentrus ornatus</name>
    <name type="common">Ornate rainbowfish</name>
    <dbReference type="NCBI Taxonomy" id="262101"/>
    <lineage>
        <taxon>Eukaryota</taxon>
        <taxon>Metazoa</taxon>
        <taxon>Chordata</taxon>
        <taxon>Craniata</taxon>
        <taxon>Vertebrata</taxon>
        <taxon>Euteleostomi</taxon>
        <taxon>Actinopterygii</taxon>
        <taxon>Neopterygii</taxon>
        <taxon>Teleostei</taxon>
        <taxon>Neoteleostei</taxon>
        <taxon>Acanthomorphata</taxon>
        <taxon>Ovalentaria</taxon>
        <taxon>Atherinomorphae</taxon>
        <taxon>Atheriniformes</taxon>
        <taxon>Melanotaeniidae</taxon>
        <taxon>Rhadinocentrus</taxon>
    </lineage>
</organism>
<name>E7BYP0_RHAOR</name>
<geneLocation type="mitochondrion" evidence="13"/>
<evidence type="ECO:0000256" key="11">
    <source>
        <dbReference type="ARBA" id="ARBA00023310"/>
    </source>
</evidence>
<feature type="non-terminal residue" evidence="13">
    <location>
        <position position="1"/>
    </location>
</feature>
<evidence type="ECO:0000256" key="4">
    <source>
        <dbReference type="ARBA" id="ARBA00022547"/>
    </source>
</evidence>
<evidence type="ECO:0000256" key="7">
    <source>
        <dbReference type="ARBA" id="ARBA00022989"/>
    </source>
</evidence>
<accession>E7BYP0</accession>
<evidence type="ECO:0000256" key="5">
    <source>
        <dbReference type="ARBA" id="ARBA00022692"/>
    </source>
</evidence>
<keyword evidence="5 12" id="KW-0812">Transmembrane</keyword>
<keyword evidence="7" id="KW-1133">Transmembrane helix</keyword>
<keyword evidence="6 12" id="KW-0375">Hydrogen ion transport</keyword>
<comment type="similarity">
    <text evidence="2 12">Belongs to the ATPase protein 8 family.</text>
</comment>
<keyword evidence="9 12" id="KW-0496">Mitochondrion</keyword>
<evidence type="ECO:0000313" key="13">
    <source>
        <dbReference type="EMBL" id="ADT65312.1"/>
    </source>
</evidence>
<dbReference type="GO" id="GO:0031966">
    <property type="term" value="C:mitochondrial membrane"/>
    <property type="evidence" value="ECO:0007669"/>
    <property type="project" value="UniProtKB-SubCell"/>
</dbReference>
<keyword evidence="3 12" id="KW-0813">Transport</keyword>
<evidence type="ECO:0000256" key="1">
    <source>
        <dbReference type="ARBA" id="ARBA00004304"/>
    </source>
</evidence>
<keyword evidence="10" id="KW-0472">Membrane</keyword>
<dbReference type="Pfam" id="PF00895">
    <property type="entry name" value="ATP-synt_8"/>
    <property type="match status" value="1"/>
</dbReference>
<dbReference type="GO" id="GO:0015078">
    <property type="term" value="F:proton transmembrane transporter activity"/>
    <property type="evidence" value="ECO:0007669"/>
    <property type="project" value="InterPro"/>
</dbReference>
<keyword evidence="8 12" id="KW-0406">Ion transport</keyword>
<protein>
    <recommendedName>
        <fullName evidence="12">ATP synthase complex subunit 8</fullName>
    </recommendedName>
</protein>
<evidence type="ECO:0000256" key="6">
    <source>
        <dbReference type="ARBA" id="ARBA00022781"/>
    </source>
</evidence>
<evidence type="ECO:0000256" key="2">
    <source>
        <dbReference type="ARBA" id="ARBA00008892"/>
    </source>
</evidence>
<sequence>GDMPQLKVKPWFPILALIWFIFLTILPRKVLAYSYPNWFSPQTSGDLVSSPWTWWWH</sequence>
<evidence type="ECO:0000256" key="3">
    <source>
        <dbReference type="ARBA" id="ARBA00022448"/>
    </source>
</evidence>
<dbReference type="AlphaFoldDB" id="E7BYP0"/>
<keyword evidence="4 12" id="KW-0138">CF(0)</keyword>
<comment type="subcellular location">
    <subcellularLocation>
        <location evidence="1 12">Mitochondrion membrane</location>
        <topology evidence="1 12">Single-pass membrane protein</topology>
    </subcellularLocation>
</comment>
<dbReference type="GO" id="GO:0015986">
    <property type="term" value="P:proton motive force-driven ATP synthesis"/>
    <property type="evidence" value="ECO:0007669"/>
    <property type="project" value="InterPro"/>
</dbReference>
<reference evidence="13" key="1">
    <citation type="journal article" date="2011" name="J. Fish Biol.">
        <title>Genetic structure and phylogeography of two freshwater fishes, Rhadinocentrus ornatus and Hypseleotris compressa, in southern Queensland, Australia, inferred from allozymes and mitochondrial DNA.</title>
        <authorList>
            <person name="Sharma S."/>
            <person name="Hughes J.M."/>
        </authorList>
    </citation>
    <scope>NUCLEOTIDE SEQUENCE</scope>
    <source>
        <strain evidence="13">BW3</strain>
    </source>
</reference>
<evidence type="ECO:0000256" key="8">
    <source>
        <dbReference type="ARBA" id="ARBA00023065"/>
    </source>
</evidence>
<dbReference type="GO" id="GO:0045259">
    <property type="term" value="C:proton-transporting ATP synthase complex"/>
    <property type="evidence" value="ECO:0007669"/>
    <property type="project" value="UniProtKB-KW"/>
</dbReference>
<proteinExistence type="inferred from homology"/>
<dbReference type="InterPro" id="IPR001421">
    <property type="entry name" value="ATP8_metazoa"/>
</dbReference>
<evidence type="ECO:0000256" key="9">
    <source>
        <dbReference type="ARBA" id="ARBA00023128"/>
    </source>
</evidence>
<evidence type="ECO:0000256" key="10">
    <source>
        <dbReference type="ARBA" id="ARBA00023136"/>
    </source>
</evidence>
<dbReference type="EMBL" id="GU357040">
    <property type="protein sequence ID" value="ADT65312.1"/>
    <property type="molecule type" value="Genomic_DNA"/>
</dbReference>
<evidence type="ECO:0000256" key="12">
    <source>
        <dbReference type="RuleBase" id="RU003661"/>
    </source>
</evidence>